<name>A0A841RG51_9SPIO</name>
<keyword evidence="5" id="KW-1185">Reference proteome</keyword>
<dbReference type="InterPro" id="IPR031107">
    <property type="entry name" value="Small_HSP"/>
</dbReference>
<dbReference type="Proteomes" id="UP000587760">
    <property type="component" value="Unassembled WGS sequence"/>
</dbReference>
<dbReference type="EMBL" id="JACHGJ010000006">
    <property type="protein sequence ID" value="MBB6481322.1"/>
    <property type="molecule type" value="Genomic_DNA"/>
</dbReference>
<dbReference type="SUPFAM" id="SSF49764">
    <property type="entry name" value="HSP20-like chaperones"/>
    <property type="match status" value="1"/>
</dbReference>
<evidence type="ECO:0000313" key="4">
    <source>
        <dbReference type="EMBL" id="MBB6481322.1"/>
    </source>
</evidence>
<accession>A0A841RG51</accession>
<evidence type="ECO:0000256" key="2">
    <source>
        <dbReference type="RuleBase" id="RU003616"/>
    </source>
</evidence>
<protein>
    <submittedName>
        <fullName evidence="4">HSP20 family protein</fullName>
    </submittedName>
</protein>
<dbReference type="RefSeq" id="WP_184747575.1">
    <property type="nucleotide sequence ID" value="NZ_JACHGJ010000006.1"/>
</dbReference>
<dbReference type="Gene3D" id="2.60.40.790">
    <property type="match status" value="1"/>
</dbReference>
<sequence>MAIVKWKNPRLYDPWADLQNLQNEINDLFNYDRVPSSTGLFDRSVTPAIDFVEGENDYTVKCELPGLEQKDIDVSIASNVLTIKGSKEENKEEKKGKYYKKEIWSGSFQRTISLPATVDSSKISAELKDGLLTIILSRKEETKPKQISVSVK</sequence>
<dbReference type="PANTHER" id="PTHR11527">
    <property type="entry name" value="HEAT-SHOCK PROTEIN 20 FAMILY MEMBER"/>
    <property type="match status" value="1"/>
</dbReference>
<dbReference type="InterPro" id="IPR002068">
    <property type="entry name" value="A-crystallin/Hsp20_dom"/>
</dbReference>
<evidence type="ECO:0000256" key="1">
    <source>
        <dbReference type="PROSITE-ProRule" id="PRU00285"/>
    </source>
</evidence>
<feature type="domain" description="SHSP" evidence="3">
    <location>
        <begin position="40"/>
        <end position="152"/>
    </location>
</feature>
<reference evidence="4 5" key="1">
    <citation type="submission" date="2020-08" db="EMBL/GenBank/DDBJ databases">
        <title>Genomic Encyclopedia of Type Strains, Phase IV (KMG-IV): sequencing the most valuable type-strain genomes for metagenomic binning, comparative biology and taxonomic classification.</title>
        <authorList>
            <person name="Goeker M."/>
        </authorList>
    </citation>
    <scope>NUCLEOTIDE SEQUENCE [LARGE SCALE GENOMIC DNA]</scope>
    <source>
        <strain evidence="4 5">DSM 2461</strain>
    </source>
</reference>
<dbReference type="PROSITE" id="PS01031">
    <property type="entry name" value="SHSP"/>
    <property type="match status" value="1"/>
</dbReference>
<comment type="caution">
    <text evidence="4">The sequence shown here is derived from an EMBL/GenBank/DDBJ whole genome shotgun (WGS) entry which is preliminary data.</text>
</comment>
<evidence type="ECO:0000259" key="3">
    <source>
        <dbReference type="PROSITE" id="PS01031"/>
    </source>
</evidence>
<evidence type="ECO:0000313" key="5">
    <source>
        <dbReference type="Proteomes" id="UP000587760"/>
    </source>
</evidence>
<gene>
    <name evidence="4" type="ORF">HNR50_003002</name>
</gene>
<dbReference type="Pfam" id="PF00011">
    <property type="entry name" value="HSP20"/>
    <property type="match status" value="1"/>
</dbReference>
<dbReference type="CDD" id="cd06464">
    <property type="entry name" value="ACD_sHsps-like"/>
    <property type="match status" value="1"/>
</dbReference>
<comment type="similarity">
    <text evidence="1 2">Belongs to the small heat shock protein (HSP20) family.</text>
</comment>
<proteinExistence type="inferred from homology"/>
<organism evidence="4 5">
    <name type="scientific">Spirochaeta isovalerica</name>
    <dbReference type="NCBI Taxonomy" id="150"/>
    <lineage>
        <taxon>Bacteria</taxon>
        <taxon>Pseudomonadati</taxon>
        <taxon>Spirochaetota</taxon>
        <taxon>Spirochaetia</taxon>
        <taxon>Spirochaetales</taxon>
        <taxon>Spirochaetaceae</taxon>
        <taxon>Spirochaeta</taxon>
    </lineage>
</organism>
<dbReference type="AlphaFoldDB" id="A0A841RG51"/>
<dbReference type="InterPro" id="IPR008978">
    <property type="entry name" value="HSP20-like_chaperone"/>
</dbReference>